<evidence type="ECO:0000313" key="1">
    <source>
        <dbReference type="Ensembl" id="ENSCCRP00015083629.1"/>
    </source>
</evidence>
<accession>A0A8C1XQN0</accession>
<dbReference type="AlphaFoldDB" id="A0A8C1XQN0"/>
<protein>
    <submittedName>
        <fullName evidence="1">Interleukin 13</fullName>
    </submittedName>
</protein>
<reference evidence="1" key="1">
    <citation type="submission" date="2025-08" db="UniProtKB">
        <authorList>
            <consortium name="Ensembl"/>
        </authorList>
    </citation>
    <scope>IDENTIFICATION</scope>
</reference>
<sequence length="115" mass="13537">NNYKILLKDVISDKTPQEHRDKKLFGELIDELNKAVKTRPLFVGWMAELLKKVSGRSDAKFEHFRIEKKLRNLNMYNKHMKTCEPADEDHGPILLPDFLKNLIKCFKTAFMMDKS</sequence>
<evidence type="ECO:0000313" key="2">
    <source>
        <dbReference type="Proteomes" id="UP000694700"/>
    </source>
</evidence>
<organism evidence="1 2">
    <name type="scientific">Cyprinus carpio</name>
    <name type="common">Common carp</name>
    <dbReference type="NCBI Taxonomy" id="7962"/>
    <lineage>
        <taxon>Eukaryota</taxon>
        <taxon>Metazoa</taxon>
        <taxon>Chordata</taxon>
        <taxon>Craniata</taxon>
        <taxon>Vertebrata</taxon>
        <taxon>Euteleostomi</taxon>
        <taxon>Actinopterygii</taxon>
        <taxon>Neopterygii</taxon>
        <taxon>Teleostei</taxon>
        <taxon>Ostariophysi</taxon>
        <taxon>Cypriniformes</taxon>
        <taxon>Cyprinidae</taxon>
        <taxon>Cyprininae</taxon>
        <taxon>Cyprinus</taxon>
    </lineage>
</organism>
<proteinExistence type="predicted"/>
<dbReference type="Proteomes" id="UP000694700">
    <property type="component" value="Unplaced"/>
</dbReference>
<dbReference type="Ensembl" id="ENSCCRT00015086354.1">
    <property type="protein sequence ID" value="ENSCCRP00015083629.1"/>
    <property type="gene ID" value="ENSCCRG00015033768.1"/>
</dbReference>
<name>A0A8C1XQN0_CYPCA</name>